<organism evidence="7 8">
    <name type="scientific">Rubroshorea leprosula</name>
    <dbReference type="NCBI Taxonomy" id="152421"/>
    <lineage>
        <taxon>Eukaryota</taxon>
        <taxon>Viridiplantae</taxon>
        <taxon>Streptophyta</taxon>
        <taxon>Embryophyta</taxon>
        <taxon>Tracheophyta</taxon>
        <taxon>Spermatophyta</taxon>
        <taxon>Magnoliopsida</taxon>
        <taxon>eudicotyledons</taxon>
        <taxon>Gunneridae</taxon>
        <taxon>Pentapetalae</taxon>
        <taxon>rosids</taxon>
        <taxon>malvids</taxon>
        <taxon>Malvales</taxon>
        <taxon>Dipterocarpaceae</taxon>
        <taxon>Rubroshorea</taxon>
    </lineage>
</organism>
<evidence type="ECO:0000259" key="6">
    <source>
        <dbReference type="PROSITE" id="PS50811"/>
    </source>
</evidence>
<feature type="domain" description="WRKY" evidence="6">
    <location>
        <begin position="111"/>
        <end position="136"/>
    </location>
</feature>
<dbReference type="GO" id="GO:0003700">
    <property type="term" value="F:DNA-binding transcription factor activity"/>
    <property type="evidence" value="ECO:0007669"/>
    <property type="project" value="InterPro"/>
</dbReference>
<comment type="subcellular location">
    <subcellularLocation>
        <location evidence="1">Nucleus</location>
    </subcellularLocation>
</comment>
<protein>
    <recommendedName>
        <fullName evidence="6">WRKY domain-containing protein</fullName>
    </recommendedName>
</protein>
<keyword evidence="2" id="KW-0805">Transcription regulation</keyword>
<dbReference type="SMART" id="SM00774">
    <property type="entry name" value="WRKY"/>
    <property type="match status" value="1"/>
</dbReference>
<dbReference type="EMBL" id="BPVZ01000085">
    <property type="protein sequence ID" value="GKV29971.1"/>
    <property type="molecule type" value="Genomic_DNA"/>
</dbReference>
<proteinExistence type="predicted"/>
<dbReference type="SUPFAM" id="SSF118290">
    <property type="entry name" value="WRKY DNA-binding domain"/>
    <property type="match status" value="1"/>
</dbReference>
<keyword evidence="4" id="KW-0804">Transcription</keyword>
<dbReference type="Proteomes" id="UP001054252">
    <property type="component" value="Unassembled WGS sequence"/>
</dbReference>
<dbReference type="PANTHER" id="PTHR31221">
    <property type="entry name" value="WRKY TRANSCRIPTION FACTOR PROTEIN 1-RELATED"/>
    <property type="match status" value="1"/>
</dbReference>
<evidence type="ECO:0000313" key="8">
    <source>
        <dbReference type="Proteomes" id="UP001054252"/>
    </source>
</evidence>
<evidence type="ECO:0000256" key="2">
    <source>
        <dbReference type="ARBA" id="ARBA00023015"/>
    </source>
</evidence>
<keyword evidence="8" id="KW-1185">Reference proteome</keyword>
<gene>
    <name evidence="7" type="ORF">SLEP1_g38843</name>
</gene>
<reference evidence="7 8" key="1">
    <citation type="journal article" date="2021" name="Commun. Biol.">
        <title>The genome of Shorea leprosula (Dipterocarpaceae) highlights the ecological relevance of drought in aseasonal tropical rainforests.</title>
        <authorList>
            <person name="Ng K.K.S."/>
            <person name="Kobayashi M.J."/>
            <person name="Fawcett J.A."/>
            <person name="Hatakeyama M."/>
            <person name="Paape T."/>
            <person name="Ng C.H."/>
            <person name="Ang C.C."/>
            <person name="Tnah L.H."/>
            <person name="Lee C.T."/>
            <person name="Nishiyama T."/>
            <person name="Sese J."/>
            <person name="O'Brien M.J."/>
            <person name="Copetti D."/>
            <person name="Mohd Noor M.I."/>
            <person name="Ong R.C."/>
            <person name="Putra M."/>
            <person name="Sireger I.Z."/>
            <person name="Indrioko S."/>
            <person name="Kosugi Y."/>
            <person name="Izuno A."/>
            <person name="Isagi Y."/>
            <person name="Lee S.L."/>
            <person name="Shimizu K.K."/>
        </authorList>
    </citation>
    <scope>NUCLEOTIDE SEQUENCE [LARGE SCALE GENOMIC DNA]</scope>
    <source>
        <strain evidence="7">214</strain>
    </source>
</reference>
<dbReference type="InterPro" id="IPR003657">
    <property type="entry name" value="WRKY_dom"/>
</dbReference>
<evidence type="ECO:0000256" key="5">
    <source>
        <dbReference type="ARBA" id="ARBA00023242"/>
    </source>
</evidence>
<accession>A0AAV5KYB8</accession>
<dbReference type="GO" id="GO:0043565">
    <property type="term" value="F:sequence-specific DNA binding"/>
    <property type="evidence" value="ECO:0007669"/>
    <property type="project" value="InterPro"/>
</dbReference>
<keyword evidence="5" id="KW-0539">Nucleus</keyword>
<dbReference type="Gene3D" id="2.20.25.80">
    <property type="entry name" value="WRKY domain"/>
    <property type="match status" value="1"/>
</dbReference>
<dbReference type="PANTHER" id="PTHR31221:SF42">
    <property type="entry name" value="WRKY TRANSCRIPTION FACTOR 49-RELATED"/>
    <property type="match status" value="1"/>
</dbReference>
<keyword evidence="3" id="KW-0238">DNA-binding</keyword>
<name>A0AAV5KYB8_9ROSI</name>
<dbReference type="GO" id="GO:0005634">
    <property type="term" value="C:nucleus"/>
    <property type="evidence" value="ECO:0007669"/>
    <property type="project" value="UniProtKB-SubCell"/>
</dbReference>
<evidence type="ECO:0000256" key="1">
    <source>
        <dbReference type="ARBA" id="ARBA00004123"/>
    </source>
</evidence>
<sequence length="270" mass="30513">MEKENDAWFDRFGDEGLVSDLLDDQSPFFMLAQESTDYVQGSSNIEEADTNRLMATTYSGPRVEDVENALSSVTTTEDQNQQLLQQARISLLERGLNGKIENKYTLKIKCCGNGMADDGYKWRKYGQKSIKNSPNPSFSKLACVFSGSVRFSLRSHPCRFTLLTVSPQESLLSAAQSNACISPGHGGLSARLSNLDLILANPTVRRFFCGGAPKKSSQLMFHLCYFLFRKLTNPFFYVKKERTFAYYFECLDVVCENYRPKNKTEIPKSK</sequence>
<dbReference type="InterPro" id="IPR036576">
    <property type="entry name" value="WRKY_dom_sf"/>
</dbReference>
<evidence type="ECO:0000256" key="4">
    <source>
        <dbReference type="ARBA" id="ARBA00023163"/>
    </source>
</evidence>
<dbReference type="Pfam" id="PF03106">
    <property type="entry name" value="WRKY"/>
    <property type="match status" value="1"/>
</dbReference>
<dbReference type="AlphaFoldDB" id="A0AAV5KYB8"/>
<evidence type="ECO:0000256" key="3">
    <source>
        <dbReference type="ARBA" id="ARBA00023125"/>
    </source>
</evidence>
<dbReference type="InterPro" id="IPR044810">
    <property type="entry name" value="WRKY_plant"/>
</dbReference>
<dbReference type="PROSITE" id="PS50811">
    <property type="entry name" value="WRKY"/>
    <property type="match status" value="1"/>
</dbReference>
<evidence type="ECO:0000313" key="7">
    <source>
        <dbReference type="EMBL" id="GKV29971.1"/>
    </source>
</evidence>
<comment type="caution">
    <text evidence="7">The sequence shown here is derived from an EMBL/GenBank/DDBJ whole genome shotgun (WGS) entry which is preliminary data.</text>
</comment>